<dbReference type="EMBL" id="JAFLCK010000005">
    <property type="protein sequence ID" value="MBN8659792.1"/>
    <property type="molecule type" value="Genomic_DNA"/>
</dbReference>
<name>A0A8J7PL22_9BACT</name>
<proteinExistence type="predicted"/>
<dbReference type="SUPFAM" id="SSF53474">
    <property type="entry name" value="alpha/beta-Hydrolases"/>
    <property type="match status" value="1"/>
</dbReference>
<evidence type="ECO:0000313" key="3">
    <source>
        <dbReference type="Proteomes" id="UP000664277"/>
    </source>
</evidence>
<dbReference type="Gene3D" id="3.40.50.1820">
    <property type="entry name" value="alpha/beta hydrolase"/>
    <property type="match status" value="1"/>
</dbReference>
<accession>A0A8J7PL22</accession>
<comment type="caution">
    <text evidence="2">The sequence shown here is derived from an EMBL/GenBank/DDBJ whole genome shotgun (WGS) entry which is preliminary data.</text>
</comment>
<dbReference type="InterPro" id="IPR029058">
    <property type="entry name" value="AB_hydrolase_fold"/>
</dbReference>
<sequence length="520" mass="56833">MLKTTNQNRTAPRNKTRQGACFLEAAKPYLDLGNGRRLLLVVTLLSLTLGFGVPSIDAGAANAKGVELPPESLRTPPLAKENSVSTYVPSETCEGQGLAVNLIYGEKARYEEGAPVVVVIPGGEGADGLSFNTHMAQVGLIEVRFAFPGGGSAKFGSKGTFDNRGALSIEALRDVLLFAGGKKPDYKGRFISDLTKQSGAPRPLSDNIGILGWDNGGNQALVALAKFPEDLGFITWLAFYESPIGSMFHPSNLGSQQDLMINKHYREGSASSGNLVVDYRKLRWLPQGFRRPNRLTGTKRGTPGLKGVLFFDENENGQWEESKEFAFNSSLDVALTKQFFPPQVAAACERLDVFKGIWPANVGTVSESEEFFANRDGSLYVSQVAAKYPKLMVGIFASSVDHNQQQIDHPHITFLYNSFLTNKVKWLRLNPDPVYVAAIAAMNLANFVNNRPNTSIDTTTDQGALLAHLEPEGIVPDYVYMQAFAAEMSDRFKLKKFRELLKAPLVNYSNGAQDAPKPEQ</sequence>
<protein>
    <submittedName>
        <fullName evidence="2">Uncharacterized protein</fullName>
    </submittedName>
</protein>
<organism evidence="2 3">
    <name type="scientific">Candidatus Obscuribacter phosphatis</name>
    <dbReference type="NCBI Taxonomy" id="1906157"/>
    <lineage>
        <taxon>Bacteria</taxon>
        <taxon>Bacillati</taxon>
        <taxon>Candidatus Melainabacteria</taxon>
        <taxon>Candidatus Obscuribacterales</taxon>
        <taxon>Candidatus Obscuribacteraceae</taxon>
        <taxon>Candidatus Obscuribacter</taxon>
    </lineage>
</organism>
<feature type="transmembrane region" description="Helical" evidence="1">
    <location>
        <begin position="38"/>
        <end position="56"/>
    </location>
</feature>
<reference evidence="2" key="1">
    <citation type="submission" date="2021-02" db="EMBL/GenBank/DDBJ databases">
        <title>Genome-Resolved Metagenomics of a Microbial Community Performing Photosynthetic Biological Nutrient Removal.</title>
        <authorList>
            <person name="Mcdaniel E.A."/>
        </authorList>
    </citation>
    <scope>NUCLEOTIDE SEQUENCE</scope>
    <source>
        <strain evidence="2">UWPOB_OBS1</strain>
    </source>
</reference>
<gene>
    <name evidence="2" type="ORF">J0M35_05480</name>
</gene>
<dbReference type="AlphaFoldDB" id="A0A8J7PL22"/>
<keyword evidence="1" id="KW-0812">Transmembrane</keyword>
<dbReference type="Proteomes" id="UP000664277">
    <property type="component" value="Unassembled WGS sequence"/>
</dbReference>
<keyword evidence="1" id="KW-1133">Transmembrane helix</keyword>
<keyword evidence="1" id="KW-0472">Membrane</keyword>
<evidence type="ECO:0000313" key="2">
    <source>
        <dbReference type="EMBL" id="MBN8659792.1"/>
    </source>
</evidence>
<evidence type="ECO:0000256" key="1">
    <source>
        <dbReference type="SAM" id="Phobius"/>
    </source>
</evidence>